<dbReference type="Gene3D" id="3.40.33.10">
    <property type="entry name" value="CAP"/>
    <property type="match status" value="1"/>
</dbReference>
<comment type="caution">
    <text evidence="2">The sequence shown here is derived from an EMBL/GenBank/DDBJ whole genome shotgun (WGS) entry which is preliminary data.</text>
</comment>
<dbReference type="OrthoDB" id="337038at2759"/>
<evidence type="ECO:0000259" key="1">
    <source>
        <dbReference type="SMART" id="SM00198"/>
    </source>
</evidence>
<dbReference type="SUPFAM" id="SSF55797">
    <property type="entry name" value="PR-1-like"/>
    <property type="match status" value="1"/>
</dbReference>
<dbReference type="Pfam" id="PF00188">
    <property type="entry name" value="CAP"/>
    <property type="match status" value="1"/>
</dbReference>
<dbReference type="EMBL" id="JAIZAY010000007">
    <property type="protein sequence ID" value="KAJ8038396.1"/>
    <property type="molecule type" value="Genomic_DNA"/>
</dbReference>
<evidence type="ECO:0000313" key="2">
    <source>
        <dbReference type="EMBL" id="KAJ8038396.1"/>
    </source>
</evidence>
<dbReference type="Proteomes" id="UP001152320">
    <property type="component" value="Chromosome 7"/>
</dbReference>
<dbReference type="AlphaFoldDB" id="A0A9Q1C492"/>
<feature type="domain" description="SCP" evidence="1">
    <location>
        <begin position="6"/>
        <end position="140"/>
    </location>
</feature>
<dbReference type="InterPro" id="IPR034113">
    <property type="entry name" value="SCP_GAPR1-like"/>
</dbReference>
<dbReference type="FunFam" id="3.40.33.10:FF:000010">
    <property type="entry name" value="Predicted protein"/>
    <property type="match status" value="1"/>
</dbReference>
<reference evidence="2" key="1">
    <citation type="submission" date="2021-10" db="EMBL/GenBank/DDBJ databases">
        <title>Tropical sea cucumber genome reveals ecological adaptation and Cuvierian tubules defense mechanism.</title>
        <authorList>
            <person name="Chen T."/>
        </authorList>
    </citation>
    <scope>NUCLEOTIDE SEQUENCE</scope>
    <source>
        <strain evidence="2">Nanhai2018</strain>
        <tissue evidence="2">Muscle</tissue>
    </source>
</reference>
<proteinExistence type="predicted"/>
<protein>
    <submittedName>
        <fullName evidence="2">Golgi-associated plant pathogenesis-related protein 1</fullName>
    </submittedName>
</protein>
<dbReference type="PRINTS" id="PR00837">
    <property type="entry name" value="V5TPXLIKE"/>
</dbReference>
<sequence>MPELDDFQKSCFDAHNELRQKHQSQVLEWNPDLASSASDWAKRLADKGYMQHSDTTGLGENIVITDEDDGNITGSGVVDKWAREEALYDYTNPKWQKGTSHFTQMIWKSTTEVGIARVPLESGKGYVIVAHYKPAGNTNRAGDYAKNVLADEAEPQENGDMV</sequence>
<organism evidence="2 3">
    <name type="scientific">Holothuria leucospilota</name>
    <name type="common">Black long sea cucumber</name>
    <name type="synonym">Mertensiothuria leucospilota</name>
    <dbReference type="NCBI Taxonomy" id="206669"/>
    <lineage>
        <taxon>Eukaryota</taxon>
        <taxon>Metazoa</taxon>
        <taxon>Echinodermata</taxon>
        <taxon>Eleutherozoa</taxon>
        <taxon>Echinozoa</taxon>
        <taxon>Holothuroidea</taxon>
        <taxon>Aspidochirotacea</taxon>
        <taxon>Aspidochirotida</taxon>
        <taxon>Holothuriidae</taxon>
        <taxon>Holothuria</taxon>
    </lineage>
</organism>
<dbReference type="InterPro" id="IPR035940">
    <property type="entry name" value="CAP_sf"/>
</dbReference>
<accession>A0A9Q1C492</accession>
<dbReference type="CDD" id="cd05382">
    <property type="entry name" value="CAP_GAPR1-like"/>
    <property type="match status" value="1"/>
</dbReference>
<gene>
    <name evidence="2" type="ORF">HOLleu_15816</name>
</gene>
<dbReference type="SMART" id="SM00198">
    <property type="entry name" value="SCP"/>
    <property type="match status" value="1"/>
</dbReference>
<name>A0A9Q1C492_HOLLE</name>
<dbReference type="InterPro" id="IPR001283">
    <property type="entry name" value="CRISP-related"/>
</dbReference>
<evidence type="ECO:0000313" key="3">
    <source>
        <dbReference type="Proteomes" id="UP001152320"/>
    </source>
</evidence>
<keyword evidence="3" id="KW-1185">Reference proteome</keyword>
<dbReference type="InterPro" id="IPR014044">
    <property type="entry name" value="CAP_dom"/>
</dbReference>
<dbReference type="PANTHER" id="PTHR10334">
    <property type="entry name" value="CYSTEINE-RICH SECRETORY PROTEIN-RELATED"/>
    <property type="match status" value="1"/>
</dbReference>